<name>A0A9K3JXC5_HELAN</name>
<evidence type="ECO:0000313" key="1">
    <source>
        <dbReference type="EMBL" id="KAF5822894.1"/>
    </source>
</evidence>
<comment type="caution">
    <text evidence="1">The sequence shown here is derived from an EMBL/GenBank/DDBJ whole genome shotgun (WGS) entry which is preliminary data.</text>
</comment>
<sequence length="81" mass="9573">MIKTFPYIARIATHNHEVTSIIHITICKIRKGLRTPYLFASRITEYEPTLVNQVNFGSCGHRWTTFWIPDDSFLRYLVIPY</sequence>
<reference evidence="1" key="1">
    <citation type="journal article" date="2017" name="Nature">
        <title>The sunflower genome provides insights into oil metabolism, flowering and Asterid evolution.</title>
        <authorList>
            <person name="Badouin H."/>
            <person name="Gouzy J."/>
            <person name="Grassa C.J."/>
            <person name="Murat F."/>
            <person name="Staton S.E."/>
            <person name="Cottret L."/>
            <person name="Lelandais-Briere C."/>
            <person name="Owens G.L."/>
            <person name="Carrere S."/>
            <person name="Mayjonade B."/>
            <person name="Legrand L."/>
            <person name="Gill N."/>
            <person name="Kane N.C."/>
            <person name="Bowers J.E."/>
            <person name="Hubner S."/>
            <person name="Bellec A."/>
            <person name="Berard A."/>
            <person name="Berges H."/>
            <person name="Blanchet N."/>
            <person name="Boniface M.C."/>
            <person name="Brunel D."/>
            <person name="Catrice O."/>
            <person name="Chaidir N."/>
            <person name="Claudel C."/>
            <person name="Donnadieu C."/>
            <person name="Faraut T."/>
            <person name="Fievet G."/>
            <person name="Helmstetter N."/>
            <person name="King M."/>
            <person name="Knapp S.J."/>
            <person name="Lai Z."/>
            <person name="Le Paslier M.C."/>
            <person name="Lippi Y."/>
            <person name="Lorenzon L."/>
            <person name="Mandel J.R."/>
            <person name="Marage G."/>
            <person name="Marchand G."/>
            <person name="Marquand E."/>
            <person name="Bret-Mestries E."/>
            <person name="Morien E."/>
            <person name="Nambeesan S."/>
            <person name="Nguyen T."/>
            <person name="Pegot-Espagnet P."/>
            <person name="Pouilly N."/>
            <person name="Raftis F."/>
            <person name="Sallet E."/>
            <person name="Schiex T."/>
            <person name="Thomas J."/>
            <person name="Vandecasteele C."/>
            <person name="Vares D."/>
            <person name="Vear F."/>
            <person name="Vautrin S."/>
            <person name="Crespi M."/>
            <person name="Mangin B."/>
            <person name="Burke J.M."/>
            <person name="Salse J."/>
            <person name="Munos S."/>
            <person name="Vincourt P."/>
            <person name="Rieseberg L.H."/>
            <person name="Langlade N.B."/>
        </authorList>
    </citation>
    <scope>NUCLEOTIDE SEQUENCE</scope>
    <source>
        <tissue evidence="1">Leaves</tissue>
    </source>
</reference>
<dbReference type="Proteomes" id="UP000215914">
    <property type="component" value="Unassembled WGS sequence"/>
</dbReference>
<reference evidence="1" key="2">
    <citation type="submission" date="2020-06" db="EMBL/GenBank/DDBJ databases">
        <title>Helianthus annuus Genome sequencing and assembly Release 2.</title>
        <authorList>
            <person name="Gouzy J."/>
            <person name="Langlade N."/>
            <person name="Munos S."/>
        </authorList>
    </citation>
    <scope>NUCLEOTIDE SEQUENCE</scope>
    <source>
        <tissue evidence="1">Leaves</tissue>
    </source>
</reference>
<proteinExistence type="predicted"/>
<protein>
    <submittedName>
        <fullName evidence="1">Uncharacterized protein</fullName>
    </submittedName>
</protein>
<accession>A0A9K3JXC5</accession>
<dbReference type="AlphaFoldDB" id="A0A9K3JXC5"/>
<organism evidence="1 2">
    <name type="scientific">Helianthus annuus</name>
    <name type="common">Common sunflower</name>
    <dbReference type="NCBI Taxonomy" id="4232"/>
    <lineage>
        <taxon>Eukaryota</taxon>
        <taxon>Viridiplantae</taxon>
        <taxon>Streptophyta</taxon>
        <taxon>Embryophyta</taxon>
        <taxon>Tracheophyta</taxon>
        <taxon>Spermatophyta</taxon>
        <taxon>Magnoliopsida</taxon>
        <taxon>eudicotyledons</taxon>
        <taxon>Gunneridae</taxon>
        <taxon>Pentapetalae</taxon>
        <taxon>asterids</taxon>
        <taxon>campanulids</taxon>
        <taxon>Asterales</taxon>
        <taxon>Asteraceae</taxon>
        <taxon>Asteroideae</taxon>
        <taxon>Heliantheae alliance</taxon>
        <taxon>Heliantheae</taxon>
        <taxon>Helianthus</taxon>
    </lineage>
</organism>
<evidence type="ECO:0000313" key="2">
    <source>
        <dbReference type="Proteomes" id="UP000215914"/>
    </source>
</evidence>
<gene>
    <name evidence="1" type="ORF">HanXRQr2_Chr01g0032241</name>
</gene>
<dbReference type="Gramene" id="mRNA:HanXRQr2_Chr01g0032241">
    <property type="protein sequence ID" value="CDS:HanXRQr2_Chr01g0032241.1"/>
    <property type="gene ID" value="HanXRQr2_Chr01g0032241"/>
</dbReference>
<dbReference type="EMBL" id="MNCJ02000316">
    <property type="protein sequence ID" value="KAF5822894.1"/>
    <property type="molecule type" value="Genomic_DNA"/>
</dbReference>
<keyword evidence="2" id="KW-1185">Reference proteome</keyword>